<keyword evidence="3" id="KW-1185">Reference proteome</keyword>
<evidence type="ECO:0000313" key="3">
    <source>
        <dbReference type="Proteomes" id="UP000027946"/>
    </source>
</evidence>
<dbReference type="EMBL" id="JJMM01000026">
    <property type="protein sequence ID" value="KDR93844.1"/>
    <property type="molecule type" value="Genomic_DNA"/>
</dbReference>
<accession>A0A069R9U7</accession>
<dbReference type="InterPro" id="IPR038690">
    <property type="entry name" value="NusG_2_sf"/>
</dbReference>
<proteinExistence type="predicted"/>
<comment type="caution">
    <text evidence="2">The sequence shown here is derived from an EMBL/GenBank/DDBJ whole genome shotgun (WGS) entry which is preliminary data.</text>
</comment>
<dbReference type="CDD" id="cd09911">
    <property type="entry name" value="Lin0431_like"/>
    <property type="match status" value="1"/>
</dbReference>
<keyword evidence="1" id="KW-1133">Transmembrane helix</keyword>
<evidence type="ECO:0000313" key="2">
    <source>
        <dbReference type="EMBL" id="KDR93844.1"/>
    </source>
</evidence>
<keyword evidence="1" id="KW-0812">Transmembrane</keyword>
<dbReference type="Pfam" id="PF07009">
    <property type="entry name" value="NusG_II"/>
    <property type="match status" value="1"/>
</dbReference>
<dbReference type="STRING" id="1121324.CLIT_23c01160"/>
<feature type="transmembrane region" description="Helical" evidence="1">
    <location>
        <begin position="13"/>
        <end position="30"/>
    </location>
</feature>
<protein>
    <submittedName>
        <fullName evidence="2">Uncharacterized protein</fullName>
    </submittedName>
</protein>
<evidence type="ECO:0000256" key="1">
    <source>
        <dbReference type="SAM" id="Phobius"/>
    </source>
</evidence>
<dbReference type="eggNOG" id="COG5341">
    <property type="taxonomic scope" value="Bacteria"/>
</dbReference>
<name>A0A069R9U7_PEPLI</name>
<dbReference type="AlphaFoldDB" id="A0A069R9U7"/>
<sequence>MNLGVGKLKKVDFIVAFVVMIIAFAGMGAMRTGGESSSQKHAEIWTEGQLYRRVDIKEGYSEKIKIENEHGYNVVYVHDRGVEVTEADCKDGICVDMGFIENDGQIIACLPHKLYVKIVSDIENNEVDAISQ</sequence>
<dbReference type="Proteomes" id="UP000027946">
    <property type="component" value="Unassembled WGS sequence"/>
</dbReference>
<dbReference type="Gene3D" id="2.60.320.10">
    <property type="entry name" value="N-utilization substance G protein NusG, insert domain"/>
    <property type="match status" value="1"/>
</dbReference>
<keyword evidence="1" id="KW-0472">Membrane</keyword>
<reference evidence="2 3" key="1">
    <citation type="submission" date="2014-03" db="EMBL/GenBank/DDBJ databases">
        <title>Genome sequence of Clostridium litorale W6, DSM 5388.</title>
        <authorList>
            <person name="Poehlein A."/>
            <person name="Jagirdar A."/>
            <person name="Khonsari B."/>
            <person name="Chibani C.M."/>
            <person name="Gutierrez Gutierrez D.A."/>
            <person name="Davydova E."/>
            <person name="Alghaithi H.S."/>
            <person name="Nair K.P."/>
            <person name="Dhamotharan K."/>
            <person name="Chandran L."/>
            <person name="G W."/>
            <person name="Daniel R."/>
        </authorList>
    </citation>
    <scope>NUCLEOTIDE SEQUENCE [LARGE SCALE GENOMIC DNA]</scope>
    <source>
        <strain evidence="2 3">W6</strain>
    </source>
</reference>
<gene>
    <name evidence="2" type="ORF">CLIT_23c01160</name>
</gene>
<organism evidence="2 3">
    <name type="scientific">Peptoclostridium litorale DSM 5388</name>
    <dbReference type="NCBI Taxonomy" id="1121324"/>
    <lineage>
        <taxon>Bacteria</taxon>
        <taxon>Bacillati</taxon>
        <taxon>Bacillota</taxon>
        <taxon>Clostridia</taxon>
        <taxon>Peptostreptococcales</taxon>
        <taxon>Peptoclostridiaceae</taxon>
        <taxon>Peptoclostridium</taxon>
    </lineage>
</organism>